<proteinExistence type="predicted"/>
<keyword evidence="2" id="KW-1185">Reference proteome</keyword>
<protein>
    <submittedName>
        <fullName evidence="1">Uncharacterized protein</fullName>
    </submittedName>
</protein>
<dbReference type="EMBL" id="FOGO01000007">
    <property type="protein sequence ID" value="SES03550.1"/>
    <property type="molecule type" value="Genomic_DNA"/>
</dbReference>
<evidence type="ECO:0000313" key="1">
    <source>
        <dbReference type="EMBL" id="SES03550.1"/>
    </source>
</evidence>
<gene>
    <name evidence="1" type="ORF">SAMN05421870_107247</name>
</gene>
<reference evidence="2" key="1">
    <citation type="submission" date="2016-10" db="EMBL/GenBank/DDBJ databases">
        <authorList>
            <person name="Varghese N."/>
            <person name="Submissions S."/>
        </authorList>
    </citation>
    <scope>NUCLEOTIDE SEQUENCE [LARGE SCALE GENOMIC DNA]</scope>
    <source>
        <strain evidence="2">CGMCC 4.6825</strain>
    </source>
</reference>
<organism evidence="1 2">
    <name type="scientific">Streptomyces qinglanensis</name>
    <dbReference type="NCBI Taxonomy" id="943816"/>
    <lineage>
        <taxon>Bacteria</taxon>
        <taxon>Bacillati</taxon>
        <taxon>Actinomycetota</taxon>
        <taxon>Actinomycetes</taxon>
        <taxon>Kitasatosporales</taxon>
        <taxon>Streptomycetaceae</taxon>
        <taxon>Streptomyces</taxon>
    </lineage>
</organism>
<dbReference type="AlphaFoldDB" id="A0A1H9U1S6"/>
<dbReference type="OrthoDB" id="4337311at2"/>
<sequence>MARYTINYLTGDTETVEADGVKYDDEARDYTFYTGSEAVAFAPVDNVRSIHRHNEPVTG</sequence>
<evidence type="ECO:0000313" key="2">
    <source>
        <dbReference type="Proteomes" id="UP000182841"/>
    </source>
</evidence>
<accession>A0A1H9U1S6</accession>
<name>A0A1H9U1S6_9ACTN</name>
<dbReference type="Proteomes" id="UP000182841">
    <property type="component" value="Unassembled WGS sequence"/>
</dbReference>
<dbReference type="RefSeq" id="WP_075001166.1">
    <property type="nucleotide sequence ID" value="NZ_FOGO01000007.1"/>
</dbReference>